<dbReference type="GO" id="GO:0032259">
    <property type="term" value="P:methylation"/>
    <property type="evidence" value="ECO:0007669"/>
    <property type="project" value="UniProtKB-KW"/>
</dbReference>
<reference evidence="7 8" key="2">
    <citation type="submission" date="2018-08" db="EMBL/GenBank/DDBJ databases">
        <title>Streptomyces kandeliansis sp. nov., an endophytic bacterium isolated from mangrove plant.</title>
        <authorList>
            <person name="Wang R."/>
        </authorList>
    </citation>
    <scope>NUCLEOTIDE SEQUENCE [LARGE SCALE GENOMIC DNA]</scope>
    <source>
        <strain evidence="8">H14(2018)</strain>
    </source>
</reference>
<comment type="similarity">
    <text evidence="1">Belongs to the N(4)/N(6)-methyltransferase family.</text>
</comment>
<evidence type="ECO:0000256" key="2">
    <source>
        <dbReference type="ARBA" id="ARBA00011900"/>
    </source>
</evidence>
<keyword evidence="3 7" id="KW-0489">Methyltransferase</keyword>
<proteinExistence type="inferred from homology"/>
<accession>A0A6N3JYX5</accession>
<evidence type="ECO:0000256" key="4">
    <source>
        <dbReference type="ARBA" id="ARBA00022679"/>
    </source>
</evidence>
<dbReference type="GO" id="GO:0009007">
    <property type="term" value="F:site-specific DNA-methyltransferase (adenine-specific) activity"/>
    <property type="evidence" value="ECO:0007669"/>
    <property type="project" value="UniProtKB-EC"/>
</dbReference>
<dbReference type="EMBL" id="CP031263">
    <property type="protein sequence ID" value="AXH89674.1"/>
    <property type="molecule type" value="Genomic_DNA"/>
</dbReference>
<dbReference type="GO" id="GO:0043565">
    <property type="term" value="F:sequence-specific DNA binding"/>
    <property type="evidence" value="ECO:0007669"/>
    <property type="project" value="TreeGrafter"/>
</dbReference>
<dbReference type="Proteomes" id="UP000253958">
    <property type="component" value="Chromosome"/>
</dbReference>
<evidence type="ECO:0000256" key="1">
    <source>
        <dbReference type="ARBA" id="ARBA00006594"/>
    </source>
</evidence>
<evidence type="ECO:0000256" key="5">
    <source>
        <dbReference type="ARBA" id="ARBA00022691"/>
    </source>
</evidence>
<sequence length="293" mass="32997">MSAATRASRDLRRLSISPLRYPGGKGSLFSRLRTLIRANRPSNAVYVEPYAGGAGAALALLASGEVKRIVINDLDPAVFAFWRAVTAEPKGFAELLKQAVLTVDEWERQKDIYLTADRHNYLELGFATFYLNRTNRSGVLNGGPIGGKDQTGNYKIDARFNKETLLERLRIISLYARHIVVKNSDGIDVIKEYCEEPNSFIYADPPYFEKAGSLYLNSFDEAAHTLLADCLNERADRMWVLTYDNVPNVGQLYGDRRREVFALNYSAHRVMKANEVMVYSDLVELVEVQPGLF</sequence>
<dbReference type="GO" id="GO:1904047">
    <property type="term" value="F:S-adenosyl-L-methionine binding"/>
    <property type="evidence" value="ECO:0007669"/>
    <property type="project" value="TreeGrafter"/>
</dbReference>
<keyword evidence="4" id="KW-0808">Transferase</keyword>
<dbReference type="InterPro" id="IPR012327">
    <property type="entry name" value="MeTrfase_D12"/>
</dbReference>
<protein>
    <recommendedName>
        <fullName evidence="2">site-specific DNA-methyltransferase (adenine-specific)</fullName>
        <ecNumber evidence="2">2.1.1.72</ecNumber>
    </recommendedName>
</protein>
<comment type="catalytic activity">
    <reaction evidence="6">
        <text>a 2'-deoxyadenosine in DNA + S-adenosyl-L-methionine = an N(6)-methyl-2'-deoxyadenosine in DNA + S-adenosyl-L-homocysteine + H(+)</text>
        <dbReference type="Rhea" id="RHEA:15197"/>
        <dbReference type="Rhea" id="RHEA-COMP:12418"/>
        <dbReference type="Rhea" id="RHEA-COMP:12419"/>
        <dbReference type="ChEBI" id="CHEBI:15378"/>
        <dbReference type="ChEBI" id="CHEBI:57856"/>
        <dbReference type="ChEBI" id="CHEBI:59789"/>
        <dbReference type="ChEBI" id="CHEBI:90615"/>
        <dbReference type="ChEBI" id="CHEBI:90616"/>
        <dbReference type="EC" id="2.1.1.72"/>
    </reaction>
</comment>
<dbReference type="InterPro" id="IPR012263">
    <property type="entry name" value="M_m6A_EcoRV"/>
</dbReference>
<dbReference type="SUPFAM" id="SSF53335">
    <property type="entry name" value="S-adenosyl-L-methionine-dependent methyltransferases"/>
    <property type="match status" value="1"/>
</dbReference>
<dbReference type="PROSITE" id="PS00092">
    <property type="entry name" value="N6_MTASE"/>
    <property type="match status" value="1"/>
</dbReference>
<dbReference type="AlphaFoldDB" id="A0A6N3JYX5"/>
<dbReference type="GO" id="GO:0006298">
    <property type="term" value="P:mismatch repair"/>
    <property type="evidence" value="ECO:0007669"/>
    <property type="project" value="TreeGrafter"/>
</dbReference>
<dbReference type="PANTHER" id="PTHR30481:SF2">
    <property type="entry name" value="SITE-SPECIFIC DNA-METHYLTRANSFERASE (ADENINE-SPECIFIC)"/>
    <property type="match status" value="1"/>
</dbReference>
<organism evidence="7 8">
    <name type="scientific">Micromonospora aurantiaca</name>
    <name type="common">nom. illeg.</name>
    <dbReference type="NCBI Taxonomy" id="47850"/>
    <lineage>
        <taxon>Bacteria</taxon>
        <taxon>Bacillati</taxon>
        <taxon>Actinomycetota</taxon>
        <taxon>Actinomycetes</taxon>
        <taxon>Micromonosporales</taxon>
        <taxon>Micromonosporaceae</taxon>
        <taxon>Micromonospora</taxon>
    </lineage>
</organism>
<evidence type="ECO:0000313" key="8">
    <source>
        <dbReference type="Proteomes" id="UP000253958"/>
    </source>
</evidence>
<dbReference type="InterPro" id="IPR023095">
    <property type="entry name" value="Ade_MeTrfase_dom_2"/>
</dbReference>
<dbReference type="InterPro" id="IPR029063">
    <property type="entry name" value="SAM-dependent_MTases_sf"/>
</dbReference>
<gene>
    <name evidence="7" type="ORF">DVH21_06850</name>
</gene>
<keyword evidence="5" id="KW-0949">S-adenosyl-L-methionine</keyword>
<evidence type="ECO:0000313" key="7">
    <source>
        <dbReference type="EMBL" id="AXH89674.1"/>
    </source>
</evidence>
<reference evidence="7 8" key="1">
    <citation type="submission" date="2018-07" db="EMBL/GenBank/DDBJ databases">
        <authorList>
            <person name="Ye Y."/>
        </authorList>
    </citation>
    <scope>NUCLEOTIDE SEQUENCE [LARGE SCALE GENOMIC DNA]</scope>
    <source>
        <strain evidence="8">H14(2018)</strain>
    </source>
</reference>
<evidence type="ECO:0000256" key="3">
    <source>
        <dbReference type="ARBA" id="ARBA00022603"/>
    </source>
</evidence>
<dbReference type="RefSeq" id="WP_114919090.1">
    <property type="nucleotide sequence ID" value="NZ_CP031263.1"/>
</dbReference>
<dbReference type="Gene3D" id="3.40.50.150">
    <property type="entry name" value="Vaccinia Virus protein VP39"/>
    <property type="match status" value="1"/>
</dbReference>
<dbReference type="REBASE" id="265201">
    <property type="entry name" value="M.MauH14ORF6850P"/>
</dbReference>
<dbReference type="EC" id="2.1.1.72" evidence="2"/>
<dbReference type="PRINTS" id="PR00505">
    <property type="entry name" value="D12N6MTFRASE"/>
</dbReference>
<dbReference type="InterPro" id="IPR002052">
    <property type="entry name" value="DNA_methylase_N6_adenine_CS"/>
</dbReference>
<dbReference type="Gene3D" id="1.10.1020.10">
    <property type="entry name" value="Adenine-specific Methyltransferase, Domain 2"/>
    <property type="match status" value="1"/>
</dbReference>
<evidence type="ECO:0000256" key="6">
    <source>
        <dbReference type="ARBA" id="ARBA00047942"/>
    </source>
</evidence>
<dbReference type="Pfam" id="PF02086">
    <property type="entry name" value="MethyltransfD12"/>
    <property type="match status" value="1"/>
</dbReference>
<dbReference type="PIRSF" id="PIRSF000398">
    <property type="entry name" value="M_m6A_EcoRV"/>
    <property type="match status" value="1"/>
</dbReference>
<name>A0A6N3JYX5_9ACTN</name>
<dbReference type="PANTHER" id="PTHR30481">
    <property type="entry name" value="DNA ADENINE METHYLASE"/>
    <property type="match status" value="1"/>
</dbReference>
<dbReference type="GO" id="GO:0009307">
    <property type="term" value="P:DNA restriction-modification system"/>
    <property type="evidence" value="ECO:0007669"/>
    <property type="project" value="InterPro"/>
</dbReference>